<organism evidence="1">
    <name type="scientific">Wolbachia endosymbiont of Polyergus mexicanus</name>
    <dbReference type="NCBI Taxonomy" id="3171167"/>
    <lineage>
        <taxon>Bacteria</taxon>
        <taxon>Pseudomonadati</taxon>
        <taxon>Pseudomonadota</taxon>
        <taxon>Alphaproteobacteria</taxon>
        <taxon>Rickettsiales</taxon>
        <taxon>Anaplasmataceae</taxon>
        <taxon>Wolbachieae</taxon>
        <taxon>Wolbachia</taxon>
    </lineage>
</organism>
<evidence type="ECO:0000313" key="1">
    <source>
        <dbReference type="EMBL" id="XCA33786.1"/>
    </source>
</evidence>
<dbReference type="AlphaFoldDB" id="A0AAU7YIR1"/>
<accession>A0AAU7YIR1</accession>
<dbReference type="EMBL" id="CP158586">
    <property type="protein sequence ID" value="XCA33786.1"/>
    <property type="molecule type" value="Genomic_DNA"/>
</dbReference>
<dbReference type="NCBIfam" id="TIGR02697">
    <property type="entry name" value="WPE_wolbac"/>
    <property type="match status" value="1"/>
</dbReference>
<protein>
    <submittedName>
        <fullName evidence="1">WPE palindromic element domain-containing protein</fullName>
    </submittedName>
</protein>
<name>A0AAU7YIR1_9RICK</name>
<sequence length="16" mass="1855">MYNRNWIPASSAGMTR</sequence>
<reference evidence="1" key="1">
    <citation type="submission" date="2024-06" db="EMBL/GenBank/DDBJ databases">
        <title>Genome assembly of the Polyergus mexicanus.</title>
        <authorList>
            <person name="Cash E."/>
            <person name="Tustsui N.D."/>
            <person name="Ward P."/>
            <person name="Nguyen O."/>
            <person name="Sahasrabudhe R."/>
            <person name="Fairbairn C.W."/>
            <person name="Seligmann W.E."/>
            <person name="Sacco S."/>
            <person name="Beraut E."/>
            <person name="Miller C."/>
            <person name="Toffelmier E."/>
            <person name="Shaffer H.B."/>
        </authorList>
    </citation>
    <scope>NUCLEOTIDE SEQUENCE</scope>
    <source>
        <strain evidence="1">NDT 795.1</strain>
    </source>
</reference>
<proteinExistence type="predicted"/>
<dbReference type="InterPro" id="IPR014070">
    <property type="entry name" value="WPE_wolbac"/>
</dbReference>
<gene>
    <name evidence="1" type="ORF">ABS808_02250</name>
</gene>